<feature type="domain" description="CS" evidence="15">
    <location>
        <begin position="217"/>
        <end position="309"/>
    </location>
</feature>
<dbReference type="InterPro" id="IPR008333">
    <property type="entry name" value="Cbr1-like_FAD-bd_dom"/>
</dbReference>
<evidence type="ECO:0000256" key="9">
    <source>
        <dbReference type="ARBA" id="ARBA00030883"/>
    </source>
</evidence>
<evidence type="ECO:0000256" key="4">
    <source>
        <dbReference type="ARBA" id="ARBA00022617"/>
    </source>
</evidence>
<feature type="domain" description="Cytochrome b5 heme-binding" evidence="14">
    <location>
        <begin position="22"/>
        <end position="98"/>
    </location>
</feature>
<evidence type="ECO:0000256" key="2">
    <source>
        <dbReference type="ARBA" id="ARBA00012011"/>
    </source>
</evidence>
<dbReference type="SUPFAM" id="SSF49764">
    <property type="entry name" value="HSP20-like chaperones"/>
    <property type="match status" value="1"/>
</dbReference>
<dbReference type="GO" id="GO:0005783">
    <property type="term" value="C:endoplasmic reticulum"/>
    <property type="evidence" value="ECO:0007669"/>
    <property type="project" value="TreeGrafter"/>
</dbReference>
<dbReference type="SMART" id="SM01117">
    <property type="entry name" value="Cyt-b5"/>
    <property type="match status" value="1"/>
</dbReference>
<dbReference type="Gene3D" id="3.40.50.80">
    <property type="entry name" value="Nucleotide-binding domain of ferredoxin-NADP reductase (FNR) module"/>
    <property type="match status" value="1"/>
</dbReference>
<dbReference type="PROSITE" id="PS51203">
    <property type="entry name" value="CS"/>
    <property type="match status" value="1"/>
</dbReference>
<dbReference type="OrthoDB" id="432299at2759"/>
<keyword evidence="5" id="KW-0479">Metal-binding</keyword>
<dbReference type="EMBL" id="CAKOFQ010006781">
    <property type="protein sequence ID" value="CAH1971087.1"/>
    <property type="molecule type" value="Genomic_DNA"/>
</dbReference>
<evidence type="ECO:0000256" key="10">
    <source>
        <dbReference type="ARBA" id="ARBA00031842"/>
    </source>
</evidence>
<comment type="catalytic activity">
    <reaction evidence="11">
        <text>2 Fe(III)-[cytochrome b5] + NADH = 2 Fe(II)-[cytochrome b5] + NAD(+) + H(+)</text>
        <dbReference type="Rhea" id="RHEA:46680"/>
        <dbReference type="Rhea" id="RHEA-COMP:10438"/>
        <dbReference type="Rhea" id="RHEA-COMP:10439"/>
        <dbReference type="ChEBI" id="CHEBI:15378"/>
        <dbReference type="ChEBI" id="CHEBI:29033"/>
        <dbReference type="ChEBI" id="CHEBI:29034"/>
        <dbReference type="ChEBI" id="CHEBI:57540"/>
        <dbReference type="ChEBI" id="CHEBI:57945"/>
        <dbReference type="EC" id="1.6.2.2"/>
    </reaction>
</comment>
<dbReference type="Pfam" id="PF00173">
    <property type="entry name" value="Cyt-b5"/>
    <property type="match status" value="1"/>
</dbReference>
<dbReference type="PROSITE" id="PS50255">
    <property type="entry name" value="CYTOCHROME_B5_2"/>
    <property type="match status" value="1"/>
</dbReference>
<dbReference type="Proteomes" id="UP001152888">
    <property type="component" value="Unassembled WGS sequence"/>
</dbReference>
<dbReference type="FunFam" id="3.10.120.10:FF:000001">
    <property type="entry name" value="Cytochrome b5 reductase 4"/>
    <property type="match status" value="1"/>
</dbReference>
<evidence type="ECO:0000256" key="7">
    <source>
        <dbReference type="ARBA" id="ARBA00023004"/>
    </source>
</evidence>
<dbReference type="InterPro" id="IPR008978">
    <property type="entry name" value="HSP20-like_chaperone"/>
</dbReference>
<keyword evidence="8" id="KW-0520">NAD</keyword>
<name>A0A9P0KGM3_ACAOB</name>
<dbReference type="SUPFAM" id="SSF52343">
    <property type="entry name" value="Ferredoxin reductase-like, C-terminal NADP-linked domain"/>
    <property type="match status" value="1"/>
</dbReference>
<evidence type="ECO:0000256" key="5">
    <source>
        <dbReference type="ARBA" id="ARBA00022723"/>
    </source>
</evidence>
<keyword evidence="17" id="KW-1185">Reference proteome</keyword>
<dbReference type="PROSITE" id="PS00191">
    <property type="entry name" value="CYTOCHROME_B5_1"/>
    <property type="match status" value="1"/>
</dbReference>
<dbReference type="InterPro" id="IPR018506">
    <property type="entry name" value="Cyt_B5_heme-BS"/>
</dbReference>
<dbReference type="EC" id="1.6.2.2" evidence="2"/>
<dbReference type="InterPro" id="IPR001433">
    <property type="entry name" value="OxRdtase_FAD/NAD-bd"/>
</dbReference>
<dbReference type="InterPro" id="IPR017938">
    <property type="entry name" value="Riboflavin_synthase-like_b-brl"/>
</dbReference>
<reference evidence="16" key="1">
    <citation type="submission" date="2022-03" db="EMBL/GenBank/DDBJ databases">
        <authorList>
            <person name="Sayadi A."/>
        </authorList>
    </citation>
    <scope>NUCLEOTIDE SEQUENCE</scope>
</reference>
<keyword evidence="7" id="KW-0408">Iron</keyword>
<dbReference type="PANTHER" id="PTHR46237:SF1">
    <property type="entry name" value="CYTOCHROME B5 REDUCTASE 4"/>
    <property type="match status" value="1"/>
</dbReference>
<comment type="similarity">
    <text evidence="1">Belongs to the flavoprotein pyridine nucleotide cytochrome reductase family.</text>
</comment>
<keyword evidence="13" id="KW-1133">Transmembrane helix</keyword>
<feature type="transmembrane region" description="Helical" evidence="13">
    <location>
        <begin position="442"/>
        <end position="462"/>
    </location>
</feature>
<comment type="caution">
    <text evidence="16">The sequence shown here is derived from an EMBL/GenBank/DDBJ whole genome shotgun (WGS) entry which is preliminary data.</text>
</comment>
<protein>
    <recommendedName>
        <fullName evidence="3">Cytochrome b5 reductase 4</fullName>
        <ecNumber evidence="2">1.6.2.2</ecNumber>
    </recommendedName>
    <alternativeName>
        <fullName evidence="10">Flavohemoprotein b5/b5R</fullName>
    </alternativeName>
    <alternativeName>
        <fullName evidence="9">cb5/cb5R</fullName>
    </alternativeName>
</protein>
<organism evidence="16 17">
    <name type="scientific">Acanthoscelides obtectus</name>
    <name type="common">Bean weevil</name>
    <name type="synonym">Bruchus obtectus</name>
    <dbReference type="NCBI Taxonomy" id="200917"/>
    <lineage>
        <taxon>Eukaryota</taxon>
        <taxon>Metazoa</taxon>
        <taxon>Ecdysozoa</taxon>
        <taxon>Arthropoda</taxon>
        <taxon>Hexapoda</taxon>
        <taxon>Insecta</taxon>
        <taxon>Pterygota</taxon>
        <taxon>Neoptera</taxon>
        <taxon>Endopterygota</taxon>
        <taxon>Coleoptera</taxon>
        <taxon>Polyphaga</taxon>
        <taxon>Cucujiformia</taxon>
        <taxon>Chrysomeloidea</taxon>
        <taxon>Chrysomelidae</taxon>
        <taxon>Bruchinae</taxon>
        <taxon>Bruchini</taxon>
        <taxon>Acanthoscelides</taxon>
    </lineage>
</organism>
<dbReference type="FunFam" id="3.40.50.80:FF:000021">
    <property type="entry name" value="Cytochrome b5 reductase 4"/>
    <property type="match status" value="1"/>
</dbReference>
<dbReference type="AlphaFoldDB" id="A0A9P0KGM3"/>
<dbReference type="InterPro" id="IPR039261">
    <property type="entry name" value="FNR_nucleotide-bd"/>
</dbReference>
<evidence type="ECO:0000259" key="15">
    <source>
        <dbReference type="PROSITE" id="PS51203"/>
    </source>
</evidence>
<evidence type="ECO:0000313" key="16">
    <source>
        <dbReference type="EMBL" id="CAH1971087.1"/>
    </source>
</evidence>
<evidence type="ECO:0000256" key="1">
    <source>
        <dbReference type="ARBA" id="ARBA00006105"/>
    </source>
</evidence>
<dbReference type="GO" id="GO:0020037">
    <property type="term" value="F:heme binding"/>
    <property type="evidence" value="ECO:0007669"/>
    <property type="project" value="InterPro"/>
</dbReference>
<dbReference type="InterPro" id="IPR007052">
    <property type="entry name" value="CS_dom"/>
</dbReference>
<dbReference type="InterPro" id="IPR051872">
    <property type="entry name" value="Cytochrome_b5/Flavoprotein_Rdt"/>
</dbReference>
<feature type="compositionally biased region" description="Low complexity" evidence="12">
    <location>
        <begin position="186"/>
        <end position="198"/>
    </location>
</feature>
<keyword evidence="4" id="KW-0349">Heme</keyword>
<feature type="compositionally biased region" description="Basic and acidic residues" evidence="12">
    <location>
        <begin position="141"/>
        <end position="155"/>
    </location>
</feature>
<dbReference type="GO" id="GO:0006801">
    <property type="term" value="P:superoxide metabolic process"/>
    <property type="evidence" value="ECO:0007669"/>
    <property type="project" value="TreeGrafter"/>
</dbReference>
<evidence type="ECO:0000256" key="13">
    <source>
        <dbReference type="SAM" id="Phobius"/>
    </source>
</evidence>
<sequence>MDWIRLGNSGKDLTGVGDRAGRMTVTKAELARHNTIDDVWISVRGRVYNITAYIPFHPGGPEELMKGAGIDATKLFEQVHPWVNYDQILQKCYIGRLVAVDPTTDTVALLFGEQDNARKPTNITRLKEPRENSIEKPGCPKNKENNGKSKSDSWKESSSNGLNRSFFKEEEGQSPPSKVDPAGHGSTSSSTTDLTETSQLGAAGATSVEEDIREGSTSFPRFDWIQRLGHITLIFYTKALANPLVEICPEKERDRSLSILIRYDDTTFKNDVTFFDEVTWPGVPKVTYETGKVELVFRKKTERIWEQYGQLRQSICEEESQGEKYMFMFKDKPTKVNHNMYLLRLESTDGRRIITPIGKHVRLFANLHGVECSRSYTPVPQTIYTRCLSTNVATTDTMCFAIKCYPTGNMSDHLTDRDKGDIVYLTRPFGDFDLSRLDTRDGFVMLAAGTGITPMLGLIVFLMERRVRKCQYVRLIFFNKTQQDKVFEDQLNNLRQYDTRLHVTHVLSEPGDGWTGLAGHVNKEMVASIVDEHIKDTGYTIADVFFFVCGPNQFNSLAVDEIGQLGVTTDQMHVFQG</sequence>
<evidence type="ECO:0000256" key="8">
    <source>
        <dbReference type="ARBA" id="ARBA00023027"/>
    </source>
</evidence>
<keyword evidence="6" id="KW-0560">Oxidoreductase</keyword>
<dbReference type="CDD" id="cd06183">
    <property type="entry name" value="cyt_b5_reduct_like"/>
    <property type="match status" value="1"/>
</dbReference>
<dbReference type="Pfam" id="PF00175">
    <property type="entry name" value="NAD_binding_1"/>
    <property type="match status" value="1"/>
</dbReference>
<accession>A0A9P0KGM3</accession>
<dbReference type="SUPFAM" id="SSF63380">
    <property type="entry name" value="Riboflavin synthase domain-like"/>
    <property type="match status" value="1"/>
</dbReference>
<evidence type="ECO:0000256" key="11">
    <source>
        <dbReference type="ARBA" id="ARBA00047682"/>
    </source>
</evidence>
<feature type="region of interest" description="Disordered" evidence="12">
    <location>
        <begin position="120"/>
        <end position="212"/>
    </location>
</feature>
<gene>
    <name evidence="16" type="ORF">ACAOBT_LOCUS9263</name>
</gene>
<proteinExistence type="inferred from homology"/>
<dbReference type="SUPFAM" id="SSF55856">
    <property type="entry name" value="Cytochrome b5-like heme/steroid binding domain"/>
    <property type="match status" value="1"/>
</dbReference>
<dbReference type="PRINTS" id="PR00406">
    <property type="entry name" value="CYTB5RDTASE"/>
</dbReference>
<dbReference type="Gene3D" id="2.40.30.10">
    <property type="entry name" value="Translation factors"/>
    <property type="match status" value="1"/>
</dbReference>
<evidence type="ECO:0000256" key="3">
    <source>
        <dbReference type="ARBA" id="ARBA00022339"/>
    </source>
</evidence>
<dbReference type="Pfam" id="PF00970">
    <property type="entry name" value="FAD_binding_6"/>
    <property type="match status" value="1"/>
</dbReference>
<dbReference type="InterPro" id="IPR036400">
    <property type="entry name" value="Cyt_B5-like_heme/steroid_sf"/>
</dbReference>
<dbReference type="GO" id="GO:0090524">
    <property type="term" value="F:cytochrome-b5 reductase activity, acting on NADH"/>
    <property type="evidence" value="ECO:0007669"/>
    <property type="project" value="UniProtKB-EC"/>
</dbReference>
<keyword evidence="13" id="KW-0472">Membrane</keyword>
<evidence type="ECO:0000256" key="6">
    <source>
        <dbReference type="ARBA" id="ARBA00023002"/>
    </source>
</evidence>
<dbReference type="PANTHER" id="PTHR46237">
    <property type="entry name" value="CYTOCHROME B5 REDUCTASE 4 FAMILY MEMBER"/>
    <property type="match status" value="1"/>
</dbReference>
<feature type="compositionally biased region" description="Basic and acidic residues" evidence="12">
    <location>
        <begin position="125"/>
        <end position="134"/>
    </location>
</feature>
<evidence type="ECO:0000313" key="17">
    <source>
        <dbReference type="Proteomes" id="UP001152888"/>
    </source>
</evidence>
<dbReference type="InterPro" id="IPR001199">
    <property type="entry name" value="Cyt_B5-like_heme/steroid-bd"/>
</dbReference>
<keyword evidence="13" id="KW-0812">Transmembrane</keyword>
<evidence type="ECO:0000259" key="14">
    <source>
        <dbReference type="PROSITE" id="PS50255"/>
    </source>
</evidence>
<dbReference type="GO" id="GO:0046872">
    <property type="term" value="F:metal ion binding"/>
    <property type="evidence" value="ECO:0007669"/>
    <property type="project" value="UniProtKB-KW"/>
</dbReference>
<evidence type="ECO:0000256" key="12">
    <source>
        <dbReference type="SAM" id="MobiDB-lite"/>
    </source>
</evidence>
<dbReference type="Gene3D" id="3.10.120.10">
    <property type="entry name" value="Cytochrome b5-like heme/steroid binding domain"/>
    <property type="match status" value="1"/>
</dbReference>